<dbReference type="GO" id="GO:0006606">
    <property type="term" value="P:protein import into nucleus"/>
    <property type="evidence" value="ECO:0007669"/>
    <property type="project" value="TreeGrafter"/>
</dbReference>
<dbReference type="GO" id="GO:0000973">
    <property type="term" value="P:post-transcriptional tethering of RNA polymerase II gene DNA at nuclear periphery"/>
    <property type="evidence" value="ECO:0007669"/>
    <property type="project" value="TreeGrafter"/>
</dbReference>
<dbReference type="Gene3D" id="1.20.190.50">
    <property type="match status" value="1"/>
</dbReference>
<keyword evidence="1 7" id="KW-0813">Transport</keyword>
<dbReference type="AlphaFoldDB" id="A0A077WJB2"/>
<evidence type="ECO:0000256" key="4">
    <source>
        <dbReference type="ARBA" id="ARBA00023010"/>
    </source>
</evidence>
<evidence type="ECO:0000256" key="6">
    <source>
        <dbReference type="ARBA" id="ARBA00023242"/>
    </source>
</evidence>
<evidence type="ECO:0000256" key="3">
    <source>
        <dbReference type="ARBA" id="ARBA00022927"/>
    </source>
</evidence>
<dbReference type="GO" id="GO:0006406">
    <property type="term" value="P:mRNA export from nucleus"/>
    <property type="evidence" value="ECO:0007669"/>
    <property type="project" value="TreeGrafter"/>
</dbReference>
<comment type="function">
    <text evidence="7">Functions as a component of the nuclear pore complex (NPC).</text>
</comment>
<dbReference type="Pfam" id="PF04121">
    <property type="entry name" value="Nup84_Nup100"/>
    <property type="match status" value="1"/>
</dbReference>
<dbReference type="GO" id="GO:0017056">
    <property type="term" value="F:structural constituent of nuclear pore"/>
    <property type="evidence" value="ECO:0007669"/>
    <property type="project" value="UniProtKB-UniRule"/>
</dbReference>
<comment type="similarity">
    <text evidence="7">Belongs to the nucleoporin Nup84/Nup107 family.</text>
</comment>
<keyword evidence="4 7" id="KW-0811">Translocation</keyword>
<keyword evidence="5 7" id="KW-0906">Nuclear pore complex</keyword>
<organism evidence="8">
    <name type="scientific">Lichtheimia ramosa</name>
    <dbReference type="NCBI Taxonomy" id="688394"/>
    <lineage>
        <taxon>Eukaryota</taxon>
        <taxon>Fungi</taxon>
        <taxon>Fungi incertae sedis</taxon>
        <taxon>Mucoromycota</taxon>
        <taxon>Mucoromycotina</taxon>
        <taxon>Mucoromycetes</taxon>
        <taxon>Mucorales</taxon>
        <taxon>Lichtheimiaceae</taxon>
        <taxon>Lichtheimia</taxon>
    </lineage>
</organism>
<comment type="subunit">
    <text evidence="7">Part of the nuclear pore complex (NPC).</text>
</comment>
<keyword evidence="2" id="KW-0509">mRNA transport</keyword>
<keyword evidence="6 7" id="KW-0539">Nucleus</keyword>
<protein>
    <recommendedName>
        <fullName evidence="7">Nuclear pore complex protein</fullName>
    </recommendedName>
</protein>
<evidence type="ECO:0000256" key="2">
    <source>
        <dbReference type="ARBA" id="ARBA00022816"/>
    </source>
</evidence>
<dbReference type="PANTHER" id="PTHR13003:SF2">
    <property type="entry name" value="NUCLEAR PORE COMPLEX PROTEIN NUP107"/>
    <property type="match status" value="1"/>
</dbReference>
<dbReference type="EMBL" id="LK023323">
    <property type="protein sequence ID" value="CDS07133.1"/>
    <property type="molecule type" value="Genomic_DNA"/>
</dbReference>
<gene>
    <name evidence="8" type="ORF">LRAMOSA09656</name>
</gene>
<name>A0A077WJB2_9FUNG</name>
<dbReference type="OrthoDB" id="3098at2759"/>
<comment type="subcellular location">
    <subcellularLocation>
        <location evidence="7">Nucleus</location>
        <location evidence="7">Nuclear pore complex</location>
    </subcellularLocation>
    <subcellularLocation>
        <location evidence="7">Nucleus membrane</location>
    </subcellularLocation>
</comment>
<dbReference type="PANTHER" id="PTHR13003">
    <property type="entry name" value="NUP107-RELATED"/>
    <property type="match status" value="1"/>
</dbReference>
<sequence>MTAYIEEMIAHHGVSSETDMHDDIEDEIEELVRTNRILSGFLGSRKRRHSQSLNDSDEIIYQRLFRALRSGDMQKACDINQQLEPHTWRTGLMMRYIELRKKALEGKHVEWLDEQRKTWSWLYDQKDSQLLPICRGWEDIVWAFYNARIHQAEAQASTNEMDDNTPQILLVKEEYNEANKKKDDLQDGCLLFFGTLTLSILHGKMQEGISYCCSLLLDPNMPSNLRIRSESWMWPYALRLLSTLVLYSRIYHNQPADSMTDEILGYYAKHSVTKPNFRPKVLALYASYTPPSVQVPVVSDFLAANFWDNEERVLLYDMGKQYGLDMVSILRQTWKRTLDDFYNQGSTIHKPPRGIWFHDDDDDDDDDHSSHSIQYLPYGVKRCLMQFAWLLMDDHLYYDAIIAANQLGNHFLDTKQYRAANKLISSIPGSVVDMVILQADCIVDLPKPIREFETLCTRLREH</sequence>
<evidence type="ECO:0000256" key="1">
    <source>
        <dbReference type="ARBA" id="ARBA00022448"/>
    </source>
</evidence>
<dbReference type="GO" id="GO:0031080">
    <property type="term" value="C:nuclear pore outer ring"/>
    <property type="evidence" value="ECO:0007669"/>
    <property type="project" value="TreeGrafter"/>
</dbReference>
<dbReference type="InterPro" id="IPR007252">
    <property type="entry name" value="Nup84/Nup107"/>
</dbReference>
<reference evidence="8" key="1">
    <citation type="journal article" date="2014" name="Genome Announc.">
        <title>De novo whole-genome sequence and genome annotation of Lichtheimia ramosa.</title>
        <authorList>
            <person name="Linde J."/>
            <person name="Schwartze V."/>
            <person name="Binder U."/>
            <person name="Lass-Florl C."/>
            <person name="Voigt K."/>
            <person name="Horn F."/>
        </authorList>
    </citation>
    <scope>NUCLEOTIDE SEQUENCE</scope>
    <source>
        <strain evidence="8">JMRC FSU:6197</strain>
    </source>
</reference>
<keyword evidence="7" id="KW-0472">Membrane</keyword>
<dbReference type="GO" id="GO:0031965">
    <property type="term" value="C:nuclear membrane"/>
    <property type="evidence" value="ECO:0007669"/>
    <property type="project" value="UniProtKB-SubCell"/>
</dbReference>
<proteinExistence type="inferred from homology"/>
<evidence type="ECO:0000313" key="8">
    <source>
        <dbReference type="EMBL" id="CDS07133.1"/>
    </source>
</evidence>
<accession>A0A077WJB2</accession>
<keyword evidence="3" id="KW-0653">Protein transport</keyword>
<evidence type="ECO:0000256" key="5">
    <source>
        <dbReference type="ARBA" id="ARBA00023132"/>
    </source>
</evidence>
<evidence type="ECO:0000256" key="7">
    <source>
        <dbReference type="RuleBase" id="RU365072"/>
    </source>
</evidence>